<dbReference type="STRING" id="1921803.NIES593_15155"/>
<dbReference type="InterPro" id="IPR014845">
    <property type="entry name" value="GYD/TTHA1554"/>
</dbReference>
<name>A0A1U7HDB8_9CYAN</name>
<protein>
    <submittedName>
        <fullName evidence="1">GYD domain superfamily</fullName>
    </submittedName>
</protein>
<dbReference type="RefSeq" id="WP_015142173.1">
    <property type="nucleotide sequence ID" value="NZ_MRCB01000019.1"/>
</dbReference>
<comment type="caution">
    <text evidence="1">The sequence shown here is derived from an EMBL/GenBank/DDBJ whole genome shotgun (WGS) entry which is preliminary data.</text>
</comment>
<dbReference type="EMBL" id="MRCB01000019">
    <property type="protein sequence ID" value="OKH21554.1"/>
    <property type="molecule type" value="Genomic_DNA"/>
</dbReference>
<keyword evidence="2" id="KW-1185">Reference proteome</keyword>
<dbReference type="AlphaFoldDB" id="A0A1U7HDB8"/>
<evidence type="ECO:0000313" key="2">
    <source>
        <dbReference type="Proteomes" id="UP000186868"/>
    </source>
</evidence>
<organism evidence="1 2">
    <name type="scientific">Hydrococcus rivularis NIES-593</name>
    <dbReference type="NCBI Taxonomy" id="1921803"/>
    <lineage>
        <taxon>Bacteria</taxon>
        <taxon>Bacillati</taxon>
        <taxon>Cyanobacteriota</taxon>
        <taxon>Cyanophyceae</taxon>
        <taxon>Pleurocapsales</taxon>
        <taxon>Hydrococcaceae</taxon>
        <taxon>Hydrococcus</taxon>
    </lineage>
</organism>
<proteinExistence type="predicted"/>
<evidence type="ECO:0000313" key="1">
    <source>
        <dbReference type="EMBL" id="OKH21554.1"/>
    </source>
</evidence>
<sequence length="106" mass="11630">MSTYIILSNLTDEGAKTLKHNPERIKEVNKEFEALGVKVLSQYAVLGPYDFVNIVEGPDNVQMARIAAELSSRGSVRVLTMAAIPIDEFIGSFQKKTDTAELVTSV</sequence>
<accession>A0A1U7HDB8</accession>
<dbReference type="Pfam" id="PF08734">
    <property type="entry name" value="GYD"/>
    <property type="match status" value="1"/>
</dbReference>
<gene>
    <name evidence="1" type="ORF">NIES593_15155</name>
</gene>
<dbReference type="OrthoDB" id="9795737at2"/>
<reference evidence="1 2" key="1">
    <citation type="submission" date="2016-11" db="EMBL/GenBank/DDBJ databases">
        <title>Draft Genome Sequences of Nine Cyanobacterial Strains from Diverse Habitats.</title>
        <authorList>
            <person name="Zhu T."/>
            <person name="Hou S."/>
            <person name="Lu X."/>
            <person name="Hess W.R."/>
        </authorList>
    </citation>
    <scope>NUCLEOTIDE SEQUENCE [LARGE SCALE GENOMIC DNA]</scope>
    <source>
        <strain evidence="1 2">NIES-593</strain>
    </source>
</reference>
<dbReference type="Proteomes" id="UP000186868">
    <property type="component" value="Unassembled WGS sequence"/>
</dbReference>